<dbReference type="InterPro" id="IPR029063">
    <property type="entry name" value="SAM-dependent_MTases_sf"/>
</dbReference>
<feature type="domain" description="N6 adenine-specific DNA methyltransferase N-terminal" evidence="9">
    <location>
        <begin position="15"/>
        <end position="148"/>
    </location>
</feature>
<comment type="caution">
    <text evidence="10">The sequence shown here is derived from an EMBL/GenBank/DDBJ whole genome shotgun (WGS) entry which is preliminary data.</text>
</comment>
<dbReference type="GO" id="GO:0008170">
    <property type="term" value="F:N-methyltransferase activity"/>
    <property type="evidence" value="ECO:0007669"/>
    <property type="project" value="InterPro"/>
</dbReference>
<dbReference type="InterPro" id="IPR002052">
    <property type="entry name" value="DNA_methylase_N6_adenine_CS"/>
</dbReference>
<evidence type="ECO:0000313" key="10">
    <source>
        <dbReference type="EMBL" id="EMG29766.1"/>
    </source>
</evidence>
<dbReference type="PRINTS" id="PR00507">
    <property type="entry name" value="N12N6MTFRASE"/>
</dbReference>
<dbReference type="GO" id="GO:0003677">
    <property type="term" value="F:DNA binding"/>
    <property type="evidence" value="ECO:0007669"/>
    <property type="project" value="InterPro"/>
</dbReference>
<comment type="similarity">
    <text evidence="1">Belongs to the N(4)/N(6)-methyltransferase family.</text>
</comment>
<evidence type="ECO:0000256" key="2">
    <source>
        <dbReference type="ARBA" id="ARBA00011900"/>
    </source>
</evidence>
<proteinExistence type="inferred from homology"/>
<dbReference type="PANTHER" id="PTHR42933:SF3">
    <property type="entry name" value="TYPE I RESTRICTION ENZYME MJAVIII METHYLASE SUBUNIT"/>
    <property type="match status" value="1"/>
</dbReference>
<dbReference type="InterPro" id="IPR051537">
    <property type="entry name" value="DNA_Adenine_Mtase"/>
</dbReference>
<evidence type="ECO:0000256" key="3">
    <source>
        <dbReference type="ARBA" id="ARBA00022603"/>
    </source>
</evidence>
<dbReference type="SUPFAM" id="SSF53335">
    <property type="entry name" value="S-adenosyl-L-methionine-dependent methyltransferases"/>
    <property type="match status" value="1"/>
</dbReference>
<keyword evidence="3 10" id="KW-0489">Methyltransferase</keyword>
<keyword evidence="6" id="KW-0680">Restriction system</keyword>
<evidence type="ECO:0000256" key="1">
    <source>
        <dbReference type="ARBA" id="ARBA00006594"/>
    </source>
</evidence>
<dbReference type="Proteomes" id="UP000011782">
    <property type="component" value="Unassembled WGS sequence"/>
</dbReference>
<sequence length="723" mass="82838">MESTYSAFEYNKLISFIWSVADDCLRDVYVRGKYRDVILPMTVIRRFDSIIEPEKANIMKVKEMAEKHGWDVIKTLDTAVGLPFYNTSNFCLKDLKHETNRQNLKKNFEEYLNGFSENVKEILQKFEFNNQLTKMTEAGILGSVIEKFTSSELNLSPYDEKNSSGDIIKKGLDNHAMGTLFEEIIRKFNEENNEEAGEHFTPRDVIELMADITMYPIMDKIKNGTYSIYDGACGTLGMGTVAEERLKVFSKENDKEVSIHLIGQEVNPETYAISKADLLIKGGDTDSNNVYYGSTLSDDRTSGQHFDFMLSNPPYGKTWKTDLAILGSGNDKDLKKNIIDKRFVKSYKEQDDFRMIPDVSDGQLLFLLNNISKMKETEMGSRIVEVHNGSALFTGDAGNGASNARRFMIEEDLIEAIIQLPENMFYNTGITTYIWILSNRKEERRKGKIQLINANGIKTPLRKNMGKKNCEFSEADREFILNQYLNFEENEYSKIFSNNEFGYYKVVVERPLRQAVLCNAENLKEIEEELKKIGAFSGKIDKKILEDSFIKGTAASIKELEKIENIEAYLEVLKLMKSDEGYLDYVAFEKDFNKHLKKKNIKGTSLSKFVSTGLLGNMIIRDESAVIQKDSKGNVIVDPDLRDTESIPMTFEGGIEEFIKKEVLPYHTDAFVDESKTQIGYEINFTKYFYKAKELERVEDIIDRIKELERQSDGMMVSILEGL</sequence>
<dbReference type="Pfam" id="PF02384">
    <property type="entry name" value="N6_Mtase"/>
    <property type="match status" value="1"/>
</dbReference>
<accession>M3II45</accession>
<dbReference type="Gene3D" id="3.40.50.150">
    <property type="entry name" value="Vaccinia Virus protein VP39"/>
    <property type="match status" value="1"/>
</dbReference>
<dbReference type="Pfam" id="PF12161">
    <property type="entry name" value="HsdM_N"/>
    <property type="match status" value="1"/>
</dbReference>
<dbReference type="GO" id="GO:0009007">
    <property type="term" value="F:site-specific DNA-methyltransferase (adenine-specific) activity"/>
    <property type="evidence" value="ECO:0007669"/>
    <property type="project" value="UniProtKB-EC"/>
</dbReference>
<gene>
    <name evidence="10" type="ORF">H740_10020</name>
</gene>
<protein>
    <recommendedName>
        <fullName evidence="2">site-specific DNA-methyltransferase (adenine-specific)</fullName>
        <ecNumber evidence="2">2.1.1.72</ecNumber>
    </recommendedName>
</protein>
<dbReference type="PROSITE" id="PS00092">
    <property type="entry name" value="N6_MTASE"/>
    <property type="match status" value="1"/>
</dbReference>
<dbReference type="GO" id="GO:0009307">
    <property type="term" value="P:DNA restriction-modification system"/>
    <property type="evidence" value="ECO:0007669"/>
    <property type="project" value="UniProtKB-KW"/>
</dbReference>
<evidence type="ECO:0000313" key="11">
    <source>
        <dbReference type="Proteomes" id="UP000011782"/>
    </source>
</evidence>
<comment type="catalytic activity">
    <reaction evidence="7">
        <text>a 2'-deoxyadenosine in DNA + S-adenosyl-L-methionine = an N(6)-methyl-2'-deoxyadenosine in DNA + S-adenosyl-L-homocysteine + H(+)</text>
        <dbReference type="Rhea" id="RHEA:15197"/>
        <dbReference type="Rhea" id="RHEA-COMP:12418"/>
        <dbReference type="Rhea" id="RHEA-COMP:12419"/>
        <dbReference type="ChEBI" id="CHEBI:15378"/>
        <dbReference type="ChEBI" id="CHEBI:57856"/>
        <dbReference type="ChEBI" id="CHEBI:59789"/>
        <dbReference type="ChEBI" id="CHEBI:90615"/>
        <dbReference type="ChEBI" id="CHEBI:90616"/>
        <dbReference type="EC" id="2.1.1.72"/>
    </reaction>
</comment>
<evidence type="ECO:0000259" key="9">
    <source>
        <dbReference type="Pfam" id="PF12161"/>
    </source>
</evidence>
<reference evidence="10 11" key="1">
    <citation type="submission" date="2013-02" db="EMBL/GenBank/DDBJ databases">
        <title>Co-occurrence of anaerobic bacteria in colorectal carcinomas.</title>
        <authorList>
            <person name="Holt R.A."/>
            <person name="Warren R.L."/>
            <person name="Allen-Vercoe E."/>
            <person name="Pleasance S."/>
            <person name="Freeman D.J."/>
            <person name="Watson P."/>
            <person name="Moore R."/>
            <person name="Cochrane K."/>
        </authorList>
    </citation>
    <scope>NUCLEOTIDE SEQUENCE [LARGE SCALE GENOMIC DNA]</scope>
    <source>
        <strain evidence="10 11">CC57C</strain>
    </source>
</reference>
<evidence type="ECO:0000256" key="4">
    <source>
        <dbReference type="ARBA" id="ARBA00022679"/>
    </source>
</evidence>
<dbReference type="PANTHER" id="PTHR42933">
    <property type="entry name" value="SLR6095 PROTEIN"/>
    <property type="match status" value="1"/>
</dbReference>
<evidence type="ECO:0000256" key="7">
    <source>
        <dbReference type="ARBA" id="ARBA00047942"/>
    </source>
</evidence>
<evidence type="ECO:0000256" key="6">
    <source>
        <dbReference type="ARBA" id="ARBA00022747"/>
    </source>
</evidence>
<dbReference type="AlphaFoldDB" id="M3II45"/>
<dbReference type="EC" id="2.1.1.72" evidence="2"/>
<dbReference type="OrthoDB" id="9761012at2"/>
<dbReference type="EMBL" id="AOTD01000242">
    <property type="protein sequence ID" value="EMG29766.1"/>
    <property type="molecule type" value="Genomic_DNA"/>
</dbReference>
<dbReference type="InterPro" id="IPR003356">
    <property type="entry name" value="DNA_methylase_A-5"/>
</dbReference>
<organism evidence="10 11">
    <name type="scientific">Campylobacter showae CC57C</name>
    <dbReference type="NCBI Taxonomy" id="1073353"/>
    <lineage>
        <taxon>Bacteria</taxon>
        <taxon>Pseudomonadati</taxon>
        <taxon>Campylobacterota</taxon>
        <taxon>Epsilonproteobacteria</taxon>
        <taxon>Campylobacterales</taxon>
        <taxon>Campylobacteraceae</taxon>
        <taxon>Campylobacter</taxon>
    </lineage>
</organism>
<dbReference type="STRING" id="1073353.H740_10020"/>
<dbReference type="InterPro" id="IPR022749">
    <property type="entry name" value="D12N6_MeTrfase_N"/>
</dbReference>
<keyword evidence="4" id="KW-0808">Transferase</keyword>
<dbReference type="PATRIC" id="fig|1073353.3.peg.2149"/>
<feature type="domain" description="DNA methylase adenine-specific" evidence="8">
    <location>
        <begin position="174"/>
        <end position="497"/>
    </location>
</feature>
<name>M3II45_9BACT</name>
<keyword evidence="5" id="KW-0949">S-adenosyl-L-methionine</keyword>
<dbReference type="GO" id="GO:0032259">
    <property type="term" value="P:methylation"/>
    <property type="evidence" value="ECO:0007669"/>
    <property type="project" value="UniProtKB-KW"/>
</dbReference>
<evidence type="ECO:0000256" key="5">
    <source>
        <dbReference type="ARBA" id="ARBA00022691"/>
    </source>
</evidence>
<evidence type="ECO:0000259" key="8">
    <source>
        <dbReference type="Pfam" id="PF02384"/>
    </source>
</evidence>